<gene>
    <name evidence="1" type="ORF">PRUB_a0682</name>
</gene>
<evidence type="ECO:0000313" key="1">
    <source>
        <dbReference type="EMBL" id="KAF7786200.1"/>
    </source>
</evidence>
<comment type="caution">
    <text evidence="1">The sequence shown here is derived from an EMBL/GenBank/DDBJ whole genome shotgun (WGS) entry which is preliminary data.</text>
</comment>
<sequence length="57" mass="6746">MIDPIYFAKNQIDNNTMRDTTTLHDMLRKNCPHIHARRLDSFCSLAINFHSLSWVEI</sequence>
<accession>A0A8T0C6E6</accession>
<name>A0A8T0C6E6_9GAMM</name>
<proteinExistence type="predicted"/>
<evidence type="ECO:0000313" key="2">
    <source>
        <dbReference type="Proteomes" id="UP000016480"/>
    </source>
</evidence>
<dbReference type="Proteomes" id="UP000016480">
    <property type="component" value="Unassembled WGS sequence"/>
</dbReference>
<reference evidence="1 2" key="1">
    <citation type="journal article" date="2012" name="J. Bacteriol.">
        <title>Genome sequence of the cycloprodigiosin-producing bacterial strain Pseudoalteromonas rubra ATCC 29570(T).</title>
        <authorList>
            <person name="Xie B.B."/>
            <person name="Shu Y.L."/>
            <person name="Qin Q.L."/>
            <person name="Rong J.C."/>
            <person name="Zhang X.Y."/>
            <person name="Chen X.L."/>
            <person name="Zhou B.C."/>
            <person name="Zhang Y.Z."/>
        </authorList>
    </citation>
    <scope>NUCLEOTIDE SEQUENCE [LARGE SCALE GENOMIC DNA]</scope>
    <source>
        <strain evidence="1 2">DSM 6842</strain>
    </source>
</reference>
<dbReference type="AlphaFoldDB" id="A0A8T0C6E6"/>
<protein>
    <submittedName>
        <fullName evidence="1">Uncharacterized protein</fullName>
    </submittedName>
</protein>
<organism evidence="1 2">
    <name type="scientific">Pseudoalteromonas rubra</name>
    <dbReference type="NCBI Taxonomy" id="43658"/>
    <lineage>
        <taxon>Bacteria</taxon>
        <taxon>Pseudomonadati</taxon>
        <taxon>Pseudomonadota</taxon>
        <taxon>Gammaproteobacteria</taxon>
        <taxon>Alteromonadales</taxon>
        <taxon>Pseudoalteromonadaceae</taxon>
        <taxon>Pseudoalteromonas</taxon>
    </lineage>
</organism>
<dbReference type="EMBL" id="AHCD03000035">
    <property type="protein sequence ID" value="KAF7786200.1"/>
    <property type="molecule type" value="Genomic_DNA"/>
</dbReference>